<dbReference type="SUPFAM" id="SSF101898">
    <property type="entry name" value="NHL repeat"/>
    <property type="match status" value="1"/>
</dbReference>
<keyword evidence="6" id="KW-1185">Reference proteome</keyword>
<name>A0A8B8D9S0_CRAVI</name>
<keyword evidence="3" id="KW-0862">Zinc</keyword>
<protein>
    <submittedName>
        <fullName evidence="7 8">Uncharacterized protein LOC111125108</fullName>
    </submittedName>
</protein>
<dbReference type="PROSITE" id="PS00518">
    <property type="entry name" value="ZF_RING_1"/>
    <property type="match status" value="1"/>
</dbReference>
<dbReference type="PANTHER" id="PTHR25462">
    <property type="entry name" value="BONUS, ISOFORM C-RELATED"/>
    <property type="match status" value="1"/>
</dbReference>
<dbReference type="GeneID" id="111125108"/>
<accession>A0A8B8D9S0</accession>
<evidence type="ECO:0000313" key="6">
    <source>
        <dbReference type="Proteomes" id="UP000694844"/>
    </source>
</evidence>
<dbReference type="SUPFAM" id="SSF57850">
    <property type="entry name" value="RING/U-box"/>
    <property type="match status" value="1"/>
</dbReference>
<dbReference type="InterPro" id="IPR018957">
    <property type="entry name" value="Znf_C3HC4_RING-type"/>
</dbReference>
<dbReference type="InterPro" id="IPR017907">
    <property type="entry name" value="Znf_RING_CS"/>
</dbReference>
<evidence type="ECO:0000256" key="1">
    <source>
        <dbReference type="ARBA" id="ARBA00022723"/>
    </source>
</evidence>
<evidence type="ECO:0000313" key="8">
    <source>
        <dbReference type="RefSeq" id="XP_022324289.1"/>
    </source>
</evidence>
<dbReference type="InterPro" id="IPR011042">
    <property type="entry name" value="6-blade_b-propeller_TolB-like"/>
</dbReference>
<evidence type="ECO:0000256" key="3">
    <source>
        <dbReference type="ARBA" id="ARBA00022833"/>
    </source>
</evidence>
<dbReference type="Pfam" id="PF00097">
    <property type="entry name" value="zf-C3HC4"/>
    <property type="match status" value="1"/>
</dbReference>
<dbReference type="InterPro" id="IPR001841">
    <property type="entry name" value="Znf_RING"/>
</dbReference>
<dbReference type="KEGG" id="cvn:111125108"/>
<proteinExistence type="predicted"/>
<dbReference type="RefSeq" id="XP_022324288.1">
    <property type="nucleotide sequence ID" value="XM_022468580.1"/>
</dbReference>
<dbReference type="PANTHER" id="PTHR25462:SF296">
    <property type="entry name" value="MEIOTIC P26, ISOFORM F"/>
    <property type="match status" value="1"/>
</dbReference>
<keyword evidence="1" id="KW-0479">Metal-binding</keyword>
<gene>
    <name evidence="7 8" type="primary">LOC111125108</name>
</gene>
<dbReference type="SMART" id="SM00184">
    <property type="entry name" value="RING"/>
    <property type="match status" value="2"/>
</dbReference>
<dbReference type="InterPro" id="IPR047153">
    <property type="entry name" value="TRIM45/56/19-like"/>
</dbReference>
<dbReference type="OrthoDB" id="6105938at2759"/>
<dbReference type="Proteomes" id="UP000694844">
    <property type="component" value="Chromosome 3"/>
</dbReference>
<dbReference type="Gene3D" id="2.120.10.30">
    <property type="entry name" value="TolB, C-terminal domain"/>
    <property type="match status" value="1"/>
</dbReference>
<dbReference type="RefSeq" id="XP_022324289.1">
    <property type="nucleotide sequence ID" value="XM_022468581.1"/>
</dbReference>
<dbReference type="InterPro" id="IPR013083">
    <property type="entry name" value="Znf_RING/FYVE/PHD"/>
</dbReference>
<dbReference type="Gene3D" id="3.30.40.10">
    <property type="entry name" value="Zinc/RING finger domain, C3HC4 (zinc finger)"/>
    <property type="match status" value="1"/>
</dbReference>
<dbReference type="AlphaFoldDB" id="A0A8B8D9S0"/>
<evidence type="ECO:0000313" key="7">
    <source>
        <dbReference type="RefSeq" id="XP_022324288.1"/>
    </source>
</evidence>
<feature type="domain" description="RING-type" evidence="5">
    <location>
        <begin position="11"/>
        <end position="54"/>
    </location>
</feature>
<evidence type="ECO:0000259" key="5">
    <source>
        <dbReference type="PROSITE" id="PS50089"/>
    </source>
</evidence>
<dbReference type="PROSITE" id="PS50089">
    <property type="entry name" value="ZF_RING_2"/>
    <property type="match status" value="1"/>
</dbReference>
<dbReference type="GO" id="GO:0008270">
    <property type="term" value="F:zinc ion binding"/>
    <property type="evidence" value="ECO:0007669"/>
    <property type="project" value="UniProtKB-KW"/>
</dbReference>
<evidence type="ECO:0000256" key="4">
    <source>
        <dbReference type="PROSITE-ProRule" id="PRU00175"/>
    </source>
</evidence>
<organism evidence="6 8">
    <name type="scientific">Crassostrea virginica</name>
    <name type="common">Eastern oyster</name>
    <dbReference type="NCBI Taxonomy" id="6565"/>
    <lineage>
        <taxon>Eukaryota</taxon>
        <taxon>Metazoa</taxon>
        <taxon>Spiralia</taxon>
        <taxon>Lophotrochozoa</taxon>
        <taxon>Mollusca</taxon>
        <taxon>Bivalvia</taxon>
        <taxon>Autobranchia</taxon>
        <taxon>Pteriomorphia</taxon>
        <taxon>Ostreida</taxon>
        <taxon>Ostreoidea</taxon>
        <taxon>Ostreidae</taxon>
        <taxon>Crassostrea</taxon>
    </lineage>
</organism>
<evidence type="ECO:0000256" key="2">
    <source>
        <dbReference type="ARBA" id="ARBA00022771"/>
    </source>
</evidence>
<sequence>MSDTSEEGNVCAICWDEFSKPKILPCRHTFCKPCLKGYLKKTENCTEIKCPMCRQTHQLDADGLDGLLDNYFVNLRPPDQPELLCCSVCFEEGILKTCSHCSEKHCPSCRQSHKLALKISGESYEHSSDSESEDLELDDRDITDEPSMPFHMLFSGQTVKTQFNVKLVSAFKTKSMHNVAEEDGNPPIYKIFPNGNNRFLVILSLGPEILEYEPDGTEISRFNGRISDIIETTNHRTFFVHPGDQLVLEIIKTGAVQMYVACKGVRPICLAPFKDGRLAVAGLLIPRKETDEDKGEQEEIRKGILIIYDKNGKVIREISDGTDGPILRFPRCISINHLDNSICVADQDSRCVTILNENGDLLRRYDAGQSIRQFHFLWNHTQFIPLSLCHDPDGNIIAANNVDGVLHVLHPDGRFLGYVLTKDSEGFGHPAGIMMDDQNRIWLGDRVDGKIRIYEISSFKNHFNQRDYVPYYP</sequence>
<keyword evidence="2 4" id="KW-0863">Zinc-finger</keyword>
<reference evidence="7 8" key="1">
    <citation type="submission" date="2025-04" db="UniProtKB">
        <authorList>
            <consortium name="RefSeq"/>
        </authorList>
    </citation>
    <scope>IDENTIFICATION</scope>
    <source>
        <tissue evidence="7 8">Whole sample</tissue>
    </source>
</reference>